<feature type="transmembrane region" description="Helical" evidence="1">
    <location>
        <begin position="12"/>
        <end position="30"/>
    </location>
</feature>
<reference evidence="2" key="1">
    <citation type="journal article" date="2023" name="Mol. Phylogenet. Evol.">
        <title>Genome-scale phylogeny and comparative genomics of the fungal order Sordariales.</title>
        <authorList>
            <person name="Hensen N."/>
            <person name="Bonometti L."/>
            <person name="Westerberg I."/>
            <person name="Brannstrom I.O."/>
            <person name="Guillou S."/>
            <person name="Cros-Aarteil S."/>
            <person name="Calhoun S."/>
            <person name="Haridas S."/>
            <person name="Kuo A."/>
            <person name="Mondo S."/>
            <person name="Pangilinan J."/>
            <person name="Riley R."/>
            <person name="LaButti K."/>
            <person name="Andreopoulos B."/>
            <person name="Lipzen A."/>
            <person name="Chen C."/>
            <person name="Yan M."/>
            <person name="Daum C."/>
            <person name="Ng V."/>
            <person name="Clum A."/>
            <person name="Steindorff A."/>
            <person name="Ohm R.A."/>
            <person name="Martin F."/>
            <person name="Silar P."/>
            <person name="Natvig D.O."/>
            <person name="Lalanne C."/>
            <person name="Gautier V."/>
            <person name="Ament-Velasquez S.L."/>
            <person name="Kruys A."/>
            <person name="Hutchinson M.I."/>
            <person name="Powell A.J."/>
            <person name="Barry K."/>
            <person name="Miller A.N."/>
            <person name="Grigoriev I.V."/>
            <person name="Debuchy R."/>
            <person name="Gladieux P."/>
            <person name="Hiltunen Thoren M."/>
            <person name="Johannesson H."/>
        </authorList>
    </citation>
    <scope>NUCLEOTIDE SEQUENCE</scope>
    <source>
        <strain evidence="2">CBS 314.62</strain>
    </source>
</reference>
<keyword evidence="1" id="KW-1133">Transmembrane helix</keyword>
<protein>
    <submittedName>
        <fullName evidence="2">Uncharacterized protein</fullName>
    </submittedName>
</protein>
<organism evidence="2 3">
    <name type="scientific">Podospora appendiculata</name>
    <dbReference type="NCBI Taxonomy" id="314037"/>
    <lineage>
        <taxon>Eukaryota</taxon>
        <taxon>Fungi</taxon>
        <taxon>Dikarya</taxon>
        <taxon>Ascomycota</taxon>
        <taxon>Pezizomycotina</taxon>
        <taxon>Sordariomycetes</taxon>
        <taxon>Sordariomycetidae</taxon>
        <taxon>Sordariales</taxon>
        <taxon>Podosporaceae</taxon>
        <taxon>Podospora</taxon>
    </lineage>
</organism>
<keyword evidence="1" id="KW-0812">Transmembrane</keyword>
<dbReference type="AlphaFoldDB" id="A0AAE0XH43"/>
<proteinExistence type="predicted"/>
<keyword evidence="1" id="KW-0472">Membrane</keyword>
<accession>A0AAE0XH43</accession>
<reference evidence="2" key="2">
    <citation type="submission" date="2023-06" db="EMBL/GenBank/DDBJ databases">
        <authorList>
            <consortium name="Lawrence Berkeley National Laboratory"/>
            <person name="Haridas S."/>
            <person name="Hensen N."/>
            <person name="Bonometti L."/>
            <person name="Westerberg I."/>
            <person name="Brannstrom I.O."/>
            <person name="Guillou S."/>
            <person name="Cros-Aarteil S."/>
            <person name="Calhoun S."/>
            <person name="Kuo A."/>
            <person name="Mondo S."/>
            <person name="Pangilinan J."/>
            <person name="Riley R."/>
            <person name="Labutti K."/>
            <person name="Andreopoulos B."/>
            <person name="Lipzen A."/>
            <person name="Chen C."/>
            <person name="Yanf M."/>
            <person name="Daum C."/>
            <person name="Ng V."/>
            <person name="Clum A."/>
            <person name="Steindorff A."/>
            <person name="Ohm R."/>
            <person name="Martin F."/>
            <person name="Silar P."/>
            <person name="Natvig D."/>
            <person name="Lalanne C."/>
            <person name="Gautier V."/>
            <person name="Ament-Velasquez S.L."/>
            <person name="Kruys A."/>
            <person name="Hutchinson M.I."/>
            <person name="Powell A.J."/>
            <person name="Barry K."/>
            <person name="Miller A.N."/>
            <person name="Grigoriev I.V."/>
            <person name="Debuchy R."/>
            <person name="Gladieux P."/>
            <person name="Thoren M.H."/>
            <person name="Johannesson H."/>
        </authorList>
    </citation>
    <scope>NUCLEOTIDE SEQUENCE</scope>
    <source>
        <strain evidence="2">CBS 314.62</strain>
    </source>
</reference>
<evidence type="ECO:0000313" key="3">
    <source>
        <dbReference type="Proteomes" id="UP001270362"/>
    </source>
</evidence>
<comment type="caution">
    <text evidence="2">The sequence shown here is derived from an EMBL/GenBank/DDBJ whole genome shotgun (WGS) entry which is preliminary data.</text>
</comment>
<gene>
    <name evidence="2" type="ORF">B0T22DRAFT_449623</name>
</gene>
<name>A0AAE0XH43_9PEZI</name>
<evidence type="ECO:0000256" key="1">
    <source>
        <dbReference type="SAM" id="Phobius"/>
    </source>
</evidence>
<keyword evidence="3" id="KW-1185">Reference proteome</keyword>
<dbReference type="EMBL" id="JAULSO010000001">
    <property type="protein sequence ID" value="KAK3693349.1"/>
    <property type="molecule type" value="Genomic_DNA"/>
</dbReference>
<dbReference type="Proteomes" id="UP001270362">
    <property type="component" value="Unassembled WGS sequence"/>
</dbReference>
<evidence type="ECO:0000313" key="2">
    <source>
        <dbReference type="EMBL" id="KAK3693349.1"/>
    </source>
</evidence>
<sequence>MSWPFGLEELNFFFFPFCFLWVYLASIWGFPRLTMDGGSYNLQVAQWFNQRGTCPRCTDMDHWHPFGYAPFTSACAGQDFKFAKPAWEPTNYLVLAYLIYISFIKIL</sequence>